<accession>A0ABV4TR33</accession>
<organism evidence="6 7">
    <name type="scientific">Thiohalorhabdus methylotrophus</name>
    <dbReference type="NCBI Taxonomy" id="3242694"/>
    <lineage>
        <taxon>Bacteria</taxon>
        <taxon>Pseudomonadati</taxon>
        <taxon>Pseudomonadota</taxon>
        <taxon>Gammaproteobacteria</taxon>
        <taxon>Thiohalorhabdales</taxon>
        <taxon>Thiohalorhabdaceae</taxon>
        <taxon>Thiohalorhabdus</taxon>
    </lineage>
</organism>
<evidence type="ECO:0000259" key="5">
    <source>
        <dbReference type="Pfam" id="PF00149"/>
    </source>
</evidence>
<evidence type="ECO:0000256" key="4">
    <source>
        <dbReference type="ARBA" id="ARBA00025742"/>
    </source>
</evidence>
<dbReference type="CDD" id="cd07402">
    <property type="entry name" value="MPP_GpdQ"/>
    <property type="match status" value="1"/>
</dbReference>
<evidence type="ECO:0000256" key="3">
    <source>
        <dbReference type="ARBA" id="ARBA00023004"/>
    </source>
</evidence>
<comment type="similarity">
    <text evidence="4">Belongs to the cyclic nucleotide phosphodiesterase class-III family.</text>
</comment>
<keyword evidence="7" id="KW-1185">Reference proteome</keyword>
<dbReference type="Gene3D" id="3.60.21.10">
    <property type="match status" value="1"/>
</dbReference>
<proteinExistence type="inferred from homology"/>
<evidence type="ECO:0000256" key="1">
    <source>
        <dbReference type="ARBA" id="ARBA00022723"/>
    </source>
</evidence>
<dbReference type="InterPro" id="IPR004843">
    <property type="entry name" value="Calcineurin-like_PHP"/>
</dbReference>
<dbReference type="PANTHER" id="PTHR42988">
    <property type="entry name" value="PHOSPHOHYDROLASE"/>
    <property type="match status" value="1"/>
</dbReference>
<keyword evidence="2 6" id="KW-0378">Hydrolase</keyword>
<dbReference type="InterPro" id="IPR029052">
    <property type="entry name" value="Metallo-depent_PP-like"/>
</dbReference>
<evidence type="ECO:0000313" key="6">
    <source>
        <dbReference type="EMBL" id="MFA9459472.1"/>
    </source>
</evidence>
<feature type="domain" description="Calcineurin-like phosphoesterase" evidence="5">
    <location>
        <begin position="3"/>
        <end position="192"/>
    </location>
</feature>
<evidence type="ECO:0000256" key="2">
    <source>
        <dbReference type="ARBA" id="ARBA00022801"/>
    </source>
</evidence>
<dbReference type="PANTHER" id="PTHR42988:SF2">
    <property type="entry name" value="CYCLIC NUCLEOTIDE PHOSPHODIESTERASE CBUA0032-RELATED"/>
    <property type="match status" value="1"/>
</dbReference>
<dbReference type="SUPFAM" id="SSF56300">
    <property type="entry name" value="Metallo-dependent phosphatases"/>
    <property type="match status" value="1"/>
</dbReference>
<dbReference type="InterPro" id="IPR050884">
    <property type="entry name" value="CNP_phosphodiesterase-III"/>
</dbReference>
<dbReference type="Proteomes" id="UP001575181">
    <property type="component" value="Unassembled WGS sequence"/>
</dbReference>
<protein>
    <submittedName>
        <fullName evidence="6">3',5'-cyclic-AMP phosphodiesterase</fullName>
        <ecNumber evidence="6">3.1.4.53</ecNumber>
    </submittedName>
</protein>
<dbReference type="InterPro" id="IPR026575">
    <property type="entry name" value="GpdQ/CpdA-like"/>
</dbReference>
<dbReference type="RefSeq" id="WP_373654257.1">
    <property type="nucleotide sequence ID" value="NZ_JBGUAW010000001.1"/>
</dbReference>
<dbReference type="GO" id="GO:0004115">
    <property type="term" value="F:3',5'-cyclic-AMP phosphodiesterase activity"/>
    <property type="evidence" value="ECO:0007669"/>
    <property type="project" value="UniProtKB-EC"/>
</dbReference>
<dbReference type="Pfam" id="PF00149">
    <property type="entry name" value="Metallophos"/>
    <property type="match status" value="1"/>
</dbReference>
<keyword evidence="1" id="KW-0479">Metal-binding</keyword>
<reference evidence="6 7" key="1">
    <citation type="submission" date="2024-08" db="EMBL/GenBank/DDBJ databases">
        <title>Whole-genome sequencing of halo(alkali)philic microorganisms from hypersaline lakes.</title>
        <authorList>
            <person name="Sorokin D.Y."/>
            <person name="Merkel A.Y."/>
            <person name="Messina E."/>
            <person name="Yakimov M."/>
        </authorList>
    </citation>
    <scope>NUCLEOTIDE SEQUENCE [LARGE SCALE GENOMIC DNA]</scope>
    <source>
        <strain evidence="6 7">Cl-TMA</strain>
    </source>
</reference>
<name>A0ABV4TR33_9GAMM</name>
<dbReference type="EMBL" id="JBGUAW010000001">
    <property type="protein sequence ID" value="MFA9459472.1"/>
    <property type="molecule type" value="Genomic_DNA"/>
</dbReference>
<dbReference type="NCBIfam" id="NF008359">
    <property type="entry name" value="PRK11148.1"/>
    <property type="match status" value="1"/>
</dbReference>
<sequence>MTKIVQITDTHLFAEAHGRLGEVDVDASLTAVLAAVRRDHGDAELVLASGDLAQEEVAASYTRLDEHLAALPAPVYCLPGNHEDKALLAEQCARGRLRCDRRILVPGWQLVLLDSARPPEPGGHLEAEELTFLEACLAEHPDRAALVVLHHPPVSVNSPWMDAMRVDNAPALLEVLDRHPAVRAVVFGHVHQQFETVRNGVRYLASPSTCLQFRPGAAVSSYDDRPPGFRWLRLGADGGLETAVERVAMG</sequence>
<dbReference type="EC" id="3.1.4.53" evidence="6"/>
<gene>
    <name evidence="6" type="primary">cpdA</name>
    <name evidence="6" type="ORF">ACERLL_01360</name>
</gene>
<evidence type="ECO:0000313" key="7">
    <source>
        <dbReference type="Proteomes" id="UP001575181"/>
    </source>
</evidence>
<keyword evidence="3" id="KW-0408">Iron</keyword>
<comment type="caution">
    <text evidence="6">The sequence shown here is derived from an EMBL/GenBank/DDBJ whole genome shotgun (WGS) entry which is preliminary data.</text>
</comment>